<dbReference type="InterPro" id="IPR000008">
    <property type="entry name" value="C2_dom"/>
</dbReference>
<dbReference type="GO" id="GO:0099503">
    <property type="term" value="C:secretory vesicle"/>
    <property type="evidence" value="ECO:0007669"/>
    <property type="project" value="TreeGrafter"/>
</dbReference>
<dbReference type="InterPro" id="IPR014772">
    <property type="entry name" value="Munc13_dom-2"/>
</dbReference>
<reference evidence="10" key="2">
    <citation type="submission" date="2025-09" db="UniProtKB">
        <authorList>
            <consortium name="Ensembl"/>
        </authorList>
    </citation>
    <scope>IDENTIFICATION</scope>
</reference>
<evidence type="ECO:0000259" key="9">
    <source>
        <dbReference type="PROSITE" id="PS51259"/>
    </source>
</evidence>
<dbReference type="GO" id="GO:0005770">
    <property type="term" value="C:late endosome"/>
    <property type="evidence" value="ECO:0007669"/>
    <property type="project" value="UniProtKB-SubCell"/>
</dbReference>
<dbReference type="InterPro" id="IPR052095">
    <property type="entry name" value="UNC-13_domain"/>
</dbReference>
<dbReference type="GeneTree" id="ENSGT00730000110939"/>
<dbReference type="AlphaFoldDB" id="A0A8C4QJH4"/>
<dbReference type="SUPFAM" id="SSF49562">
    <property type="entry name" value="C2 domain (Calcium/lipid-binding domain, CaLB)"/>
    <property type="match status" value="1"/>
</dbReference>
<keyword evidence="6" id="KW-0967">Endosome</keyword>
<dbReference type="Gene3D" id="1.10.357.50">
    <property type="match status" value="1"/>
</dbReference>
<keyword evidence="11" id="KW-1185">Reference proteome</keyword>
<dbReference type="PROSITE" id="PS50004">
    <property type="entry name" value="C2"/>
    <property type="match status" value="1"/>
</dbReference>
<organism evidence="10 11">
    <name type="scientific">Eptatretus burgeri</name>
    <name type="common">Inshore hagfish</name>
    <dbReference type="NCBI Taxonomy" id="7764"/>
    <lineage>
        <taxon>Eukaryota</taxon>
        <taxon>Metazoa</taxon>
        <taxon>Chordata</taxon>
        <taxon>Craniata</taxon>
        <taxon>Vertebrata</taxon>
        <taxon>Cyclostomata</taxon>
        <taxon>Myxini</taxon>
        <taxon>Myxiniformes</taxon>
        <taxon>Myxinidae</taxon>
        <taxon>Eptatretinae</taxon>
        <taxon>Eptatretus</taxon>
    </lineage>
</organism>
<dbReference type="InterPro" id="IPR014770">
    <property type="entry name" value="Munc13_1"/>
</dbReference>
<accession>A0A8C4QJH4</accession>
<evidence type="ECO:0000313" key="10">
    <source>
        <dbReference type="Ensembl" id="ENSEBUP00000016384.1"/>
    </source>
</evidence>
<sequence>MIRAMCTAHWGVVHQKLGLQCDEDLQSEDLLNVTTVMDATVNPVWNETFEMEINEVECDVLYVYVCFYKRFKIQQKSSAIKATKQDDFLGRVIVWLKELKCPSHEAWYNLKPRSIQSHVLGDCKLLTSFIARARDTTLTRQGRSSLGIYIALLEKMMWKESASQAEDLKEQNTTILSDYAVQLDLTPFQICLARWLVSSKIHATRSIPISHLHSLLVSLDSNFSKEQLSDQEPRLCKSFDSTKKQILNKLKDIEVNFPASERASPTVLGDTIKCLQQILLKLSRLPGCKPQMDLKTSMTLALKEGAQVWYNEKSNKLSSEKGKLERLYHLTQLCEQVLQRLHCGLLHEVLSSEGGVDVSVIRFTALGDMLAADIMFVLEESAKEKMKSVNQGQLAKMFTQLFVQTQHLNKLGQKLLQESVHHEERKECLHPLEMRLASPDGMCASKSPFDDFRLWFEPVHEEWLDGILAEGMIFIQRAVEKDKLVPELPKNLHSTSVFDVCQWFSQQEELWLQEEYSEAQNHFKVLENLCCVFCELAQAFAKMCKNVPLESCPAVKESCRKVCVALANMHEMNTFMMGLPRRWNWNKWQAKAVKCDPPDADKDKVPPDADKVTKLLDDCKCDIWDKILQLIKQIAKQITSDLNINPAPTNTSTPGENVANTLAMTMEKHLTFFHQWLPKEIFQKFLPIMWSSLLDEIDVLADRGQQKPRDYHTQLYLVLRGLEAVFCHDGNGQSEEVMHLEKYKVVARKTRLLHCSSRDLMQMYLEEKSDMVDKNAGLGILTVKVSFSANVETLSLELMNLSKLSVTPEGLKHF</sequence>
<evidence type="ECO:0000256" key="2">
    <source>
        <dbReference type="ARBA" id="ARBA00004603"/>
    </source>
</evidence>
<dbReference type="InterPro" id="IPR035892">
    <property type="entry name" value="C2_domain_sf"/>
</dbReference>
<feature type="domain" description="MHD2" evidence="9">
    <location>
        <begin position="656"/>
        <end position="764"/>
    </location>
</feature>
<evidence type="ECO:0000256" key="3">
    <source>
        <dbReference type="ARBA" id="ARBA00005823"/>
    </source>
</evidence>
<dbReference type="PANTHER" id="PTHR45999:SF4">
    <property type="entry name" value="UNC-13-4A, ISOFORM B"/>
    <property type="match status" value="1"/>
</dbReference>
<protein>
    <submittedName>
        <fullName evidence="10">Uncharacterized protein</fullName>
    </submittedName>
</protein>
<evidence type="ECO:0000256" key="4">
    <source>
        <dbReference type="ARBA" id="ARBA00022483"/>
    </source>
</evidence>
<name>A0A8C4QJH4_EPTBU</name>
<feature type="domain" description="MHD1" evidence="8">
    <location>
        <begin position="423"/>
        <end position="544"/>
    </location>
</feature>
<keyword evidence="4" id="KW-0268">Exocytosis</keyword>
<dbReference type="PROSITE" id="PS51258">
    <property type="entry name" value="MHD1"/>
    <property type="match status" value="1"/>
</dbReference>
<evidence type="ECO:0000256" key="6">
    <source>
        <dbReference type="ARBA" id="ARBA00022753"/>
    </source>
</evidence>
<dbReference type="Ensembl" id="ENSEBUT00000016960.1">
    <property type="protein sequence ID" value="ENSEBUP00000016384.1"/>
    <property type="gene ID" value="ENSEBUG00000010279.1"/>
</dbReference>
<keyword evidence="5" id="KW-0963">Cytoplasm</keyword>
<dbReference type="PROSITE" id="PS51259">
    <property type="entry name" value="MHD2"/>
    <property type="match status" value="1"/>
</dbReference>
<evidence type="ECO:0000313" key="11">
    <source>
        <dbReference type="Proteomes" id="UP000694388"/>
    </source>
</evidence>
<evidence type="ECO:0000259" key="8">
    <source>
        <dbReference type="PROSITE" id="PS51258"/>
    </source>
</evidence>
<comment type="subcellular location">
    <subcellularLocation>
        <location evidence="1">Cytoplasm</location>
    </subcellularLocation>
    <subcellularLocation>
        <location evidence="2">Late endosome</location>
    </subcellularLocation>
</comment>
<feature type="domain" description="C2" evidence="7">
    <location>
        <begin position="1"/>
        <end position="108"/>
    </location>
</feature>
<evidence type="ECO:0000256" key="1">
    <source>
        <dbReference type="ARBA" id="ARBA00004496"/>
    </source>
</evidence>
<reference evidence="10" key="1">
    <citation type="submission" date="2025-08" db="UniProtKB">
        <authorList>
            <consortium name="Ensembl"/>
        </authorList>
    </citation>
    <scope>IDENTIFICATION</scope>
</reference>
<dbReference type="GO" id="GO:0006887">
    <property type="term" value="P:exocytosis"/>
    <property type="evidence" value="ECO:0007669"/>
    <property type="project" value="UniProtKB-KW"/>
</dbReference>
<evidence type="ECO:0000259" key="7">
    <source>
        <dbReference type="PROSITE" id="PS50004"/>
    </source>
</evidence>
<comment type="similarity">
    <text evidence="3">Belongs to the unc-13 family.</text>
</comment>
<dbReference type="Proteomes" id="UP000694388">
    <property type="component" value="Unplaced"/>
</dbReference>
<dbReference type="Pfam" id="PF00168">
    <property type="entry name" value="C2"/>
    <property type="match status" value="1"/>
</dbReference>
<evidence type="ECO:0000256" key="5">
    <source>
        <dbReference type="ARBA" id="ARBA00022490"/>
    </source>
</evidence>
<dbReference type="Gene3D" id="2.60.40.150">
    <property type="entry name" value="C2 domain"/>
    <property type="match status" value="1"/>
</dbReference>
<proteinExistence type="inferred from homology"/>
<dbReference type="PANTHER" id="PTHR45999">
    <property type="entry name" value="UNC-13-4A, ISOFORM B"/>
    <property type="match status" value="1"/>
</dbReference>